<feature type="chain" id="PRO_5045524556" evidence="1">
    <location>
        <begin position="21"/>
        <end position="428"/>
    </location>
</feature>
<protein>
    <submittedName>
        <fullName evidence="2">Uncharacterized protein</fullName>
    </submittedName>
</protein>
<dbReference type="Proteomes" id="UP000661077">
    <property type="component" value="Unassembled WGS sequence"/>
</dbReference>
<accession>A0ABS1X0N3</accession>
<dbReference type="EMBL" id="JAEVLS010000004">
    <property type="protein sequence ID" value="MBM0106816.1"/>
    <property type="molecule type" value="Genomic_DNA"/>
</dbReference>
<proteinExistence type="predicted"/>
<keyword evidence="1" id="KW-0732">Signal</keyword>
<sequence length="428" mass="44369">MKLRLLAAAAVSLTASSAWAVDLGLDAKCNANGIHRGSVSWNGSTYRRCDLPADIAVAGTVTLPATVSGTKILWTLPSVVTVGDGYKAGKTPETAVPTVLEIQAGAQVAGAPRSALVISRGAQLFAIGSDVAPVVFSSLDGNTTGTGEWGGVILSSWDSSNACNSSVGAECVMPELRRHRFGKQADEAAVAGGYKQPYYFGGYIDEVSTASWDNVSSGSLEYVVIAEAGASQSHHSDHLSGLALYGVSRETYLAEVHIHNSKDDALRLVGGDANLERVWLTCAGGDSIDWDQGFQGDLSFVYALQKNGSSNAFELSNNASNFAATPVSNGSVFGVTVAYANAAPSVGVPFRLQQGTDGNFTDVVVGGEYTGACFGNPAHAQNQSVVAPSDFNAIQYACTDNAGLLSGSSLAFGFSEPTFWAGYTGRCN</sequence>
<dbReference type="RefSeq" id="WP_203168931.1">
    <property type="nucleotide sequence ID" value="NZ_JAEVLS010000004.1"/>
</dbReference>
<evidence type="ECO:0000313" key="2">
    <source>
        <dbReference type="EMBL" id="MBM0106816.1"/>
    </source>
</evidence>
<dbReference type="PANTHER" id="PTHR41339">
    <property type="entry name" value="LIPL48"/>
    <property type="match status" value="1"/>
</dbReference>
<evidence type="ECO:0000313" key="3">
    <source>
        <dbReference type="Proteomes" id="UP000661077"/>
    </source>
</evidence>
<keyword evidence="3" id="KW-1185">Reference proteome</keyword>
<organism evidence="2 3">
    <name type="scientific">Steroidobacter gossypii</name>
    <dbReference type="NCBI Taxonomy" id="2805490"/>
    <lineage>
        <taxon>Bacteria</taxon>
        <taxon>Pseudomonadati</taxon>
        <taxon>Pseudomonadota</taxon>
        <taxon>Gammaproteobacteria</taxon>
        <taxon>Steroidobacterales</taxon>
        <taxon>Steroidobacteraceae</taxon>
        <taxon>Steroidobacter</taxon>
    </lineage>
</organism>
<name>A0ABS1X0N3_9GAMM</name>
<reference evidence="2 3" key="1">
    <citation type="journal article" date="2021" name="Int. J. Syst. Evol. Microbiol.">
        <title>Steroidobacter gossypii sp. nov., isolated from soil of cotton cropping field.</title>
        <authorList>
            <person name="Huang R."/>
            <person name="Yang S."/>
            <person name="Zhen C."/>
            <person name="Liu W."/>
        </authorList>
    </citation>
    <scope>NUCLEOTIDE SEQUENCE [LARGE SCALE GENOMIC DNA]</scope>
    <source>
        <strain evidence="2 3">S1-65</strain>
    </source>
</reference>
<comment type="caution">
    <text evidence="2">The sequence shown here is derived from an EMBL/GenBank/DDBJ whole genome shotgun (WGS) entry which is preliminary data.</text>
</comment>
<feature type="signal peptide" evidence="1">
    <location>
        <begin position="1"/>
        <end position="20"/>
    </location>
</feature>
<gene>
    <name evidence="2" type="ORF">JM946_18945</name>
</gene>
<evidence type="ECO:0000256" key="1">
    <source>
        <dbReference type="SAM" id="SignalP"/>
    </source>
</evidence>
<dbReference type="PANTHER" id="PTHR41339:SF1">
    <property type="entry name" value="SECRETED PROTEIN"/>
    <property type="match status" value="1"/>
</dbReference>